<feature type="region of interest" description="Disordered" evidence="10">
    <location>
        <begin position="305"/>
        <end position="330"/>
    </location>
</feature>
<gene>
    <name evidence="13" type="primary">LOC108817513</name>
</gene>
<dbReference type="RefSeq" id="XP_018445736.2">
    <property type="nucleotide sequence ID" value="XM_018590234.2"/>
</dbReference>
<comment type="similarity">
    <text evidence="9">Belongs to the HSF family.</text>
</comment>
<comment type="subcellular location">
    <subcellularLocation>
        <location evidence="1">Nucleus</location>
    </subcellularLocation>
</comment>
<proteinExistence type="inferred from homology"/>
<evidence type="ECO:0000256" key="1">
    <source>
        <dbReference type="ARBA" id="ARBA00004123"/>
    </source>
</evidence>
<dbReference type="PROSITE" id="PS00434">
    <property type="entry name" value="HSF_DOMAIN"/>
    <property type="match status" value="1"/>
</dbReference>
<dbReference type="SMART" id="SM00415">
    <property type="entry name" value="HSF"/>
    <property type="match status" value="1"/>
</dbReference>
<reference evidence="12" key="1">
    <citation type="journal article" date="2019" name="Database">
        <title>The radish genome database (RadishGD): an integrated information resource for radish genomics.</title>
        <authorList>
            <person name="Yu H.J."/>
            <person name="Baek S."/>
            <person name="Lee Y.J."/>
            <person name="Cho A."/>
            <person name="Mun J.H."/>
        </authorList>
    </citation>
    <scope>NUCLEOTIDE SEQUENCE [LARGE SCALE GENOMIC DNA]</scope>
    <source>
        <strain evidence="12">cv. WK10039</strain>
    </source>
</reference>
<comment type="subunit">
    <text evidence="2">Homotrimer.</text>
</comment>
<keyword evidence="7" id="KW-0804">Transcription</keyword>
<evidence type="ECO:0000256" key="9">
    <source>
        <dbReference type="RuleBase" id="RU004020"/>
    </source>
</evidence>
<dbReference type="PANTHER" id="PTHR10015">
    <property type="entry name" value="HEAT SHOCK TRANSCRIPTION FACTOR"/>
    <property type="match status" value="1"/>
</dbReference>
<keyword evidence="4" id="KW-0805">Transcription regulation</keyword>
<dbReference type="InterPro" id="IPR036388">
    <property type="entry name" value="WH-like_DNA-bd_sf"/>
</dbReference>
<keyword evidence="6" id="KW-0238">DNA-binding</keyword>
<dbReference type="GeneID" id="108817513"/>
<evidence type="ECO:0000256" key="5">
    <source>
        <dbReference type="ARBA" id="ARBA00023016"/>
    </source>
</evidence>
<keyword evidence="5" id="KW-0346">Stress response</keyword>
<accession>A0A6J0KDX9</accession>
<feature type="compositionally biased region" description="Acidic residues" evidence="10">
    <location>
        <begin position="316"/>
        <end position="326"/>
    </location>
</feature>
<keyword evidence="3" id="KW-0597">Phosphoprotein</keyword>
<evidence type="ECO:0000313" key="12">
    <source>
        <dbReference type="Proteomes" id="UP000504610"/>
    </source>
</evidence>
<dbReference type="PRINTS" id="PR00056">
    <property type="entry name" value="HSFDOMAIN"/>
</dbReference>
<dbReference type="FunFam" id="1.10.10.10:FF:000037">
    <property type="entry name" value="Heat stress transcription factor B-4"/>
    <property type="match status" value="1"/>
</dbReference>
<evidence type="ECO:0000256" key="7">
    <source>
        <dbReference type="ARBA" id="ARBA00023163"/>
    </source>
</evidence>
<name>A0A6J0KDX9_RAPSA</name>
<reference evidence="13" key="2">
    <citation type="submission" date="2025-08" db="UniProtKB">
        <authorList>
            <consortium name="RefSeq"/>
        </authorList>
    </citation>
    <scope>IDENTIFICATION</scope>
    <source>
        <tissue evidence="13">Leaf</tissue>
    </source>
</reference>
<dbReference type="Proteomes" id="UP000504610">
    <property type="component" value="Chromosome 2"/>
</dbReference>
<keyword evidence="8" id="KW-0539">Nucleus</keyword>
<feature type="domain" description="HSF-type DNA-binding" evidence="11">
    <location>
        <begin position="57"/>
        <end position="81"/>
    </location>
</feature>
<evidence type="ECO:0000259" key="11">
    <source>
        <dbReference type="PROSITE" id="PS00434"/>
    </source>
</evidence>
<evidence type="ECO:0000256" key="10">
    <source>
        <dbReference type="SAM" id="MobiDB-lite"/>
    </source>
</evidence>
<dbReference type="InterPro" id="IPR036390">
    <property type="entry name" value="WH_DNA-bd_sf"/>
</dbReference>
<dbReference type="SUPFAM" id="SSF46785">
    <property type="entry name" value="Winged helix' DNA-binding domain"/>
    <property type="match status" value="1"/>
</dbReference>
<evidence type="ECO:0000256" key="8">
    <source>
        <dbReference type="ARBA" id="ARBA00023242"/>
    </source>
</evidence>
<keyword evidence="12" id="KW-1185">Reference proteome</keyword>
<dbReference type="Pfam" id="PF00447">
    <property type="entry name" value="HSF_DNA-bind"/>
    <property type="match status" value="1"/>
</dbReference>
<dbReference type="GO" id="GO:0006357">
    <property type="term" value="P:regulation of transcription by RNA polymerase II"/>
    <property type="evidence" value="ECO:0007669"/>
    <property type="project" value="TreeGrafter"/>
</dbReference>
<dbReference type="AlphaFoldDB" id="A0A6J0KDX9"/>
<dbReference type="KEGG" id="rsz:108817513"/>
<dbReference type="InterPro" id="IPR000232">
    <property type="entry name" value="HSF_DNA-bd"/>
</dbReference>
<evidence type="ECO:0000313" key="13">
    <source>
        <dbReference type="RefSeq" id="XP_018445736.2"/>
    </source>
</evidence>
<dbReference type="GO" id="GO:0034605">
    <property type="term" value="P:cellular response to heat"/>
    <property type="evidence" value="ECO:0007669"/>
    <property type="project" value="TreeGrafter"/>
</dbReference>
<evidence type="ECO:0000256" key="6">
    <source>
        <dbReference type="ARBA" id="ARBA00023125"/>
    </source>
</evidence>
<evidence type="ECO:0000256" key="4">
    <source>
        <dbReference type="ARBA" id="ARBA00023015"/>
    </source>
</evidence>
<dbReference type="GO" id="GO:0005634">
    <property type="term" value="C:nucleus"/>
    <property type="evidence" value="ECO:0007669"/>
    <property type="project" value="UniProtKB-SubCell"/>
</dbReference>
<dbReference type="GO" id="GO:0000978">
    <property type="term" value="F:RNA polymerase II cis-regulatory region sequence-specific DNA binding"/>
    <property type="evidence" value="ECO:0007669"/>
    <property type="project" value="TreeGrafter"/>
</dbReference>
<sequence>MVKSSEGVSSSSVAPFLRKCYEMVDDSSTDSIISWSANGDDNSFVISDTTLFSAQLLPKYFKHSNLSSFVRQLNIYGFRKVDADHYEFAHDWFVRGRKDLLKNVIRRKNVQSSSDHQSKSVSRKQESTSETCQEVYPELWKEVDILKGDKKALAQELVKVRQYQEVTDTKMLHLEDRVQGMEESQQEMLSFLVMVMQNPSLLVQLLQPKEKNWRKGEGGGGGATILEEVTEEGESNSNGLPVVTYQQRPSEGTAKSSSSDLNDFLRNADMLKFCLDENHVPLIIPDLYDDGAWEKLLLLSPSKKKKNMKKGKDDGTLEEEEECEPMELDKSGTLKLIQEEMERADEFDFGQLTPERSRNLEILTQQIALMASNE</sequence>
<organism evidence="12 13">
    <name type="scientific">Raphanus sativus</name>
    <name type="common">Radish</name>
    <name type="synonym">Raphanus raphanistrum var. sativus</name>
    <dbReference type="NCBI Taxonomy" id="3726"/>
    <lineage>
        <taxon>Eukaryota</taxon>
        <taxon>Viridiplantae</taxon>
        <taxon>Streptophyta</taxon>
        <taxon>Embryophyta</taxon>
        <taxon>Tracheophyta</taxon>
        <taxon>Spermatophyta</taxon>
        <taxon>Magnoliopsida</taxon>
        <taxon>eudicotyledons</taxon>
        <taxon>Gunneridae</taxon>
        <taxon>Pentapetalae</taxon>
        <taxon>rosids</taxon>
        <taxon>malvids</taxon>
        <taxon>Brassicales</taxon>
        <taxon>Brassicaceae</taxon>
        <taxon>Brassiceae</taxon>
        <taxon>Raphanus</taxon>
    </lineage>
</organism>
<dbReference type="OrthoDB" id="60033at2759"/>
<dbReference type="Gene3D" id="1.10.10.10">
    <property type="entry name" value="Winged helix-like DNA-binding domain superfamily/Winged helix DNA-binding domain"/>
    <property type="match status" value="1"/>
</dbReference>
<evidence type="ECO:0000256" key="3">
    <source>
        <dbReference type="ARBA" id="ARBA00022553"/>
    </source>
</evidence>
<evidence type="ECO:0000256" key="2">
    <source>
        <dbReference type="ARBA" id="ARBA00011233"/>
    </source>
</evidence>
<protein>
    <submittedName>
        <fullName evidence="13">Heat stress transcription factor A-8</fullName>
    </submittedName>
</protein>
<dbReference type="GO" id="GO:0003700">
    <property type="term" value="F:DNA-binding transcription factor activity"/>
    <property type="evidence" value="ECO:0007669"/>
    <property type="project" value="InterPro"/>
</dbReference>
<dbReference type="PANTHER" id="PTHR10015:SF325">
    <property type="entry name" value="HEAT STRESS TRANSCRIPTION FACTOR A-8"/>
    <property type="match status" value="1"/>
</dbReference>